<evidence type="ECO:0000256" key="1">
    <source>
        <dbReference type="ARBA" id="ARBA00008416"/>
    </source>
</evidence>
<dbReference type="Gene3D" id="2.60.120.10">
    <property type="entry name" value="Jelly Rolls"/>
    <property type="match status" value="2"/>
</dbReference>
<evidence type="ECO:0000259" key="2">
    <source>
        <dbReference type="Pfam" id="PF02678"/>
    </source>
</evidence>
<dbReference type="PANTHER" id="PTHR43212">
    <property type="entry name" value="QUERCETIN 2,3-DIOXYGENASE"/>
    <property type="match status" value="1"/>
</dbReference>
<proteinExistence type="inferred from homology"/>
<feature type="domain" description="Pirin N-terminal" evidence="2">
    <location>
        <begin position="12"/>
        <end position="121"/>
    </location>
</feature>
<dbReference type="Pfam" id="PF02678">
    <property type="entry name" value="Pirin"/>
    <property type="match status" value="1"/>
</dbReference>
<dbReference type="AlphaFoldDB" id="E6PD20"/>
<gene>
    <name evidence="4" type="ORF">CARN1_2242</name>
</gene>
<dbReference type="CDD" id="cd02910">
    <property type="entry name" value="cupin_Yhhw_N"/>
    <property type="match status" value="1"/>
</dbReference>
<dbReference type="InterPro" id="IPR012093">
    <property type="entry name" value="Pirin"/>
</dbReference>
<dbReference type="InterPro" id="IPR011051">
    <property type="entry name" value="RmlC_Cupin_sf"/>
</dbReference>
<organism evidence="4">
    <name type="scientific">mine drainage metagenome</name>
    <dbReference type="NCBI Taxonomy" id="410659"/>
    <lineage>
        <taxon>unclassified sequences</taxon>
        <taxon>metagenomes</taxon>
        <taxon>ecological metagenomes</taxon>
    </lineage>
</organism>
<accession>E6PD20</accession>
<evidence type="ECO:0000313" key="4">
    <source>
        <dbReference type="EMBL" id="CBH74355.1"/>
    </source>
</evidence>
<comment type="caution">
    <text evidence="4">The sequence shown here is derived from an EMBL/GenBank/DDBJ whole genome shotgun (WGS) entry which is preliminary data.</text>
</comment>
<reference evidence="4" key="1">
    <citation type="submission" date="2009-10" db="EMBL/GenBank/DDBJ databases">
        <title>Diversity of trophic interactions inside an arsenic-rich microbial ecosystem.</title>
        <authorList>
            <person name="Bertin P.N."/>
            <person name="Heinrich-Salmeron A."/>
            <person name="Pelletier E."/>
            <person name="Goulhen-Chollet F."/>
            <person name="Arsene-Ploetze F."/>
            <person name="Gallien S."/>
            <person name="Calteau A."/>
            <person name="Vallenet D."/>
            <person name="Casiot C."/>
            <person name="Chane-Woon-Ming B."/>
            <person name="Giloteaux L."/>
            <person name="Barakat M."/>
            <person name="Bonnefoy V."/>
            <person name="Bruneel O."/>
            <person name="Chandler M."/>
            <person name="Cleiss J."/>
            <person name="Duran R."/>
            <person name="Elbaz-Poulichet F."/>
            <person name="Fonknechten N."/>
            <person name="Lauga B."/>
            <person name="Mornico D."/>
            <person name="Ortet P."/>
            <person name="Schaeffer C."/>
            <person name="Siguier P."/>
            <person name="Alexander Thil Smith A."/>
            <person name="Van Dorsselaer A."/>
            <person name="Weissenbach J."/>
            <person name="Medigue C."/>
            <person name="Le Paslier D."/>
        </authorList>
    </citation>
    <scope>NUCLEOTIDE SEQUENCE</scope>
</reference>
<protein>
    <submittedName>
        <fullName evidence="4">Putative pirin protein</fullName>
    </submittedName>
</protein>
<dbReference type="InterPro" id="IPR014710">
    <property type="entry name" value="RmlC-like_jellyroll"/>
</dbReference>
<sequence length="242" mass="27092">MDSIITQRSEARAYFDHGWLKTYHSFSFADYYDPENLHWGALRVFNDDVIDPGEGFGTHPHRDMEILTYVLEGELEHRDSMGNHGVVAPGGVQYLSAGAGITHSEFNHSKERPVHLVQMWVMPHAKNLAPRYGQIDYTRADRLDRWLPIATGQPGIESRIAIWQDATCYVARVESAPLSFALGSDRYGFLFVASGEAEVAGEQLKAGDALRLQGPYEGTIRAKGAELVFWDTPSMNQARHGE</sequence>
<dbReference type="EMBL" id="CABL01000001">
    <property type="protein sequence ID" value="CBH74355.1"/>
    <property type="molecule type" value="Genomic_DNA"/>
</dbReference>
<evidence type="ECO:0000259" key="3">
    <source>
        <dbReference type="Pfam" id="PF17954"/>
    </source>
</evidence>
<feature type="domain" description="Quercetin 2,3-dioxygenase C-terminal cupin" evidence="3">
    <location>
        <begin position="157"/>
        <end position="223"/>
    </location>
</feature>
<dbReference type="SUPFAM" id="SSF51182">
    <property type="entry name" value="RmlC-like cupins"/>
    <property type="match status" value="1"/>
</dbReference>
<dbReference type="InterPro" id="IPR003829">
    <property type="entry name" value="Pirin_N_dom"/>
</dbReference>
<dbReference type="InterPro" id="IPR041602">
    <property type="entry name" value="Quercetinase_C"/>
</dbReference>
<dbReference type="PIRSF" id="PIRSF006232">
    <property type="entry name" value="Pirin"/>
    <property type="match status" value="1"/>
</dbReference>
<comment type="similarity">
    <text evidence="1">Belongs to the pirin family.</text>
</comment>
<name>E6PD20_9ZZZZ</name>
<dbReference type="Pfam" id="PF17954">
    <property type="entry name" value="Pirin_C_2"/>
    <property type="match status" value="1"/>
</dbReference>
<dbReference type="PANTHER" id="PTHR43212:SF3">
    <property type="entry name" value="QUERCETIN 2,3-DIOXYGENASE"/>
    <property type="match status" value="1"/>
</dbReference>